<dbReference type="GO" id="GO:0000976">
    <property type="term" value="F:transcription cis-regulatory region binding"/>
    <property type="evidence" value="ECO:0007669"/>
    <property type="project" value="TreeGrafter"/>
</dbReference>
<evidence type="ECO:0000256" key="1">
    <source>
        <dbReference type="ARBA" id="ARBA00023125"/>
    </source>
</evidence>
<dbReference type="InterPro" id="IPR009057">
    <property type="entry name" value="Homeodomain-like_sf"/>
</dbReference>
<dbReference type="InterPro" id="IPR050109">
    <property type="entry name" value="HTH-type_TetR-like_transc_reg"/>
</dbReference>
<dbReference type="PANTHER" id="PTHR30055">
    <property type="entry name" value="HTH-TYPE TRANSCRIPTIONAL REGULATOR RUTR"/>
    <property type="match status" value="1"/>
</dbReference>
<proteinExistence type="predicted"/>
<dbReference type="GO" id="GO:0003700">
    <property type="term" value="F:DNA-binding transcription factor activity"/>
    <property type="evidence" value="ECO:0007669"/>
    <property type="project" value="TreeGrafter"/>
</dbReference>
<feature type="domain" description="HTH tetR-type" evidence="3">
    <location>
        <begin position="29"/>
        <end position="89"/>
    </location>
</feature>
<reference evidence="4 5" key="1">
    <citation type="submission" date="2018-11" db="EMBL/GenBank/DDBJ databases">
        <authorList>
            <person name="Li F."/>
        </authorList>
    </citation>
    <scope>NUCLEOTIDE SEQUENCE [LARGE SCALE GENOMIC DNA]</scope>
    <source>
        <strain evidence="4 5">Gsoil 818</strain>
    </source>
</reference>
<evidence type="ECO:0000313" key="5">
    <source>
        <dbReference type="Proteomes" id="UP000279994"/>
    </source>
</evidence>
<accession>A0A3N0GH07</accession>
<comment type="caution">
    <text evidence="4">The sequence shown here is derived from an EMBL/GenBank/DDBJ whole genome shotgun (WGS) entry which is preliminary data.</text>
</comment>
<dbReference type="EMBL" id="RJSF01000047">
    <property type="protein sequence ID" value="RNM11745.1"/>
    <property type="molecule type" value="Genomic_DNA"/>
</dbReference>
<sequence length="213" mass="22508">MTLGEVVGVREVDSRRRSAASPRRRSQHGSLRETLVKVGRELIRSEGLDAVSLRAAATAAGVSAAAPYRHFANKDALLAAILVDGLEDLRDLLAAPVDGGTEVERLGTLGHRFVDFCTTEPDLLRLLAVADVVCSSGPELGAVRRWILECFAGPPDIAEGATEGNNALRGRALLAIQGKLQGLAALMSGRHVTDVEAYALAEVLLRPSSAARP</sequence>
<dbReference type="InterPro" id="IPR001647">
    <property type="entry name" value="HTH_TetR"/>
</dbReference>
<keyword evidence="5" id="KW-1185">Reference proteome</keyword>
<keyword evidence="1 2" id="KW-0238">DNA-binding</keyword>
<dbReference type="Proteomes" id="UP000279994">
    <property type="component" value="Unassembled WGS sequence"/>
</dbReference>
<dbReference type="PRINTS" id="PR00455">
    <property type="entry name" value="HTHTETR"/>
</dbReference>
<dbReference type="SUPFAM" id="SSF46689">
    <property type="entry name" value="Homeodomain-like"/>
    <property type="match status" value="1"/>
</dbReference>
<feature type="DNA-binding region" description="H-T-H motif" evidence="2">
    <location>
        <begin position="52"/>
        <end position="71"/>
    </location>
</feature>
<name>A0A3N0GH07_9ACTN</name>
<dbReference type="Gene3D" id="1.10.357.10">
    <property type="entry name" value="Tetracycline Repressor, domain 2"/>
    <property type="match status" value="1"/>
</dbReference>
<evidence type="ECO:0000256" key="2">
    <source>
        <dbReference type="PROSITE-ProRule" id="PRU00335"/>
    </source>
</evidence>
<evidence type="ECO:0000313" key="4">
    <source>
        <dbReference type="EMBL" id="RNM11745.1"/>
    </source>
</evidence>
<dbReference type="PANTHER" id="PTHR30055:SF220">
    <property type="entry name" value="TETR-FAMILY REGULATORY PROTEIN"/>
    <property type="match status" value="1"/>
</dbReference>
<dbReference type="OrthoDB" id="3173376at2"/>
<evidence type="ECO:0000259" key="3">
    <source>
        <dbReference type="PROSITE" id="PS50977"/>
    </source>
</evidence>
<dbReference type="PROSITE" id="PS50977">
    <property type="entry name" value="HTH_TETR_2"/>
    <property type="match status" value="1"/>
</dbReference>
<gene>
    <name evidence="4" type="ORF">EFL26_21555</name>
</gene>
<organism evidence="4 5">
    <name type="scientific">Nocardioides pocheonensis</name>
    <dbReference type="NCBI Taxonomy" id="661485"/>
    <lineage>
        <taxon>Bacteria</taxon>
        <taxon>Bacillati</taxon>
        <taxon>Actinomycetota</taxon>
        <taxon>Actinomycetes</taxon>
        <taxon>Propionibacteriales</taxon>
        <taxon>Nocardioidaceae</taxon>
        <taxon>Nocardioides</taxon>
    </lineage>
</organism>
<dbReference type="Pfam" id="PF00440">
    <property type="entry name" value="TetR_N"/>
    <property type="match status" value="1"/>
</dbReference>
<protein>
    <submittedName>
        <fullName evidence="4">TetR/AcrR family transcriptional regulator</fullName>
    </submittedName>
</protein>
<dbReference type="AlphaFoldDB" id="A0A3N0GH07"/>